<dbReference type="KEGG" id="asip:AQUSIP_23090"/>
<feature type="transmembrane region" description="Helical" evidence="1">
    <location>
        <begin position="62"/>
        <end position="85"/>
    </location>
</feature>
<name>A0A5E4PL43_9COXI</name>
<keyword evidence="3" id="KW-1185">Reference proteome</keyword>
<organism evidence="2 3">
    <name type="scientific">Aquicella siphonis</name>
    <dbReference type="NCBI Taxonomy" id="254247"/>
    <lineage>
        <taxon>Bacteria</taxon>
        <taxon>Pseudomonadati</taxon>
        <taxon>Pseudomonadota</taxon>
        <taxon>Gammaproteobacteria</taxon>
        <taxon>Legionellales</taxon>
        <taxon>Coxiellaceae</taxon>
        <taxon>Aquicella</taxon>
    </lineage>
</organism>
<feature type="transmembrane region" description="Helical" evidence="1">
    <location>
        <begin position="117"/>
        <end position="137"/>
    </location>
</feature>
<evidence type="ECO:0000313" key="3">
    <source>
        <dbReference type="Proteomes" id="UP000324194"/>
    </source>
</evidence>
<keyword evidence="1" id="KW-0812">Transmembrane</keyword>
<keyword evidence="1" id="KW-0472">Membrane</keyword>
<dbReference type="AlphaFoldDB" id="A0A5E4PL43"/>
<accession>A0A5E4PL43</accession>
<dbReference type="EMBL" id="LR699120">
    <property type="protein sequence ID" value="VVC76982.1"/>
    <property type="molecule type" value="Genomic_DNA"/>
</dbReference>
<evidence type="ECO:0000256" key="1">
    <source>
        <dbReference type="SAM" id="Phobius"/>
    </source>
</evidence>
<dbReference type="OrthoDB" id="9152021at2"/>
<dbReference type="Proteomes" id="UP000324194">
    <property type="component" value="Chromosome 2"/>
</dbReference>
<feature type="transmembrane region" description="Helical" evidence="1">
    <location>
        <begin position="7"/>
        <end position="28"/>
    </location>
</feature>
<sequence length="147" mass="17232">MFTFSFWHKWIVTASFFMIFFGLSLVLFNQTPLFDMLFNRHINKVFWDENTMSPSLLLFQQWIYGTLGAVMAGWGVFMTVLSVHAFKNKDKWAWNGFMLGLLLWFATDTAVSLTFHVYLNVLINIILLLLFGLPLIFTRNHFNSTQT</sequence>
<dbReference type="RefSeq" id="WP_148340389.1">
    <property type="nucleotide sequence ID" value="NZ_LR699120.1"/>
</dbReference>
<feature type="transmembrane region" description="Helical" evidence="1">
    <location>
        <begin position="92"/>
        <end position="111"/>
    </location>
</feature>
<evidence type="ECO:0000313" key="2">
    <source>
        <dbReference type="EMBL" id="VVC76982.1"/>
    </source>
</evidence>
<protein>
    <submittedName>
        <fullName evidence="2">Uncharacterized protein</fullName>
    </submittedName>
</protein>
<proteinExistence type="predicted"/>
<reference evidence="2 3" key="1">
    <citation type="submission" date="2019-08" db="EMBL/GenBank/DDBJ databases">
        <authorList>
            <person name="Guy L."/>
        </authorList>
    </citation>
    <scope>NUCLEOTIDE SEQUENCE [LARGE SCALE GENOMIC DNA]</scope>
    <source>
        <strain evidence="2 3">SGT-108</strain>
    </source>
</reference>
<gene>
    <name evidence="2" type="ORF">AQUSIP_23090</name>
</gene>
<keyword evidence="1" id="KW-1133">Transmembrane helix</keyword>